<name>A0AAV4HYG9_9GAST</name>
<feature type="compositionally biased region" description="Basic and acidic residues" evidence="10">
    <location>
        <begin position="770"/>
        <end position="781"/>
    </location>
</feature>
<feature type="domain" description="G-protein coupled receptors family 1 profile" evidence="12">
    <location>
        <begin position="76"/>
        <end position="258"/>
    </location>
</feature>
<feature type="compositionally biased region" description="Basic and acidic residues" evidence="10">
    <location>
        <begin position="1032"/>
        <end position="1045"/>
    </location>
</feature>
<feature type="region of interest" description="Disordered" evidence="10">
    <location>
        <begin position="982"/>
        <end position="1045"/>
    </location>
</feature>
<evidence type="ECO:0000259" key="12">
    <source>
        <dbReference type="PROSITE" id="PS50262"/>
    </source>
</evidence>
<keyword evidence="3 9" id="KW-0812">Transmembrane</keyword>
<dbReference type="Gene3D" id="1.20.1070.10">
    <property type="entry name" value="Rhodopsin 7-helix transmembrane proteins"/>
    <property type="match status" value="1"/>
</dbReference>
<feature type="compositionally biased region" description="Polar residues" evidence="10">
    <location>
        <begin position="1818"/>
        <end position="1834"/>
    </location>
</feature>
<dbReference type="SUPFAM" id="SSF81321">
    <property type="entry name" value="Family A G protein-coupled receptor-like"/>
    <property type="match status" value="1"/>
</dbReference>
<dbReference type="Pfam" id="PF00001">
    <property type="entry name" value="7tm_1"/>
    <property type="match status" value="1"/>
</dbReference>
<feature type="compositionally biased region" description="Low complexity" evidence="10">
    <location>
        <begin position="2359"/>
        <end position="2370"/>
    </location>
</feature>
<feature type="region of interest" description="Disordered" evidence="10">
    <location>
        <begin position="762"/>
        <end position="781"/>
    </location>
</feature>
<reference evidence="13 14" key="1">
    <citation type="journal article" date="2021" name="Elife">
        <title>Chloroplast acquisition without the gene transfer in kleptoplastic sea slugs, Plakobranchus ocellatus.</title>
        <authorList>
            <person name="Maeda T."/>
            <person name="Takahashi S."/>
            <person name="Yoshida T."/>
            <person name="Shimamura S."/>
            <person name="Takaki Y."/>
            <person name="Nagai Y."/>
            <person name="Toyoda A."/>
            <person name="Suzuki Y."/>
            <person name="Arimoto A."/>
            <person name="Ishii H."/>
            <person name="Satoh N."/>
            <person name="Nishiyama T."/>
            <person name="Hasebe M."/>
            <person name="Maruyama T."/>
            <person name="Minagawa J."/>
            <person name="Obokata J."/>
            <person name="Shigenobu S."/>
        </authorList>
    </citation>
    <scope>NUCLEOTIDE SEQUENCE [LARGE SCALE GENOMIC DNA]</scope>
</reference>
<feature type="compositionally biased region" description="Low complexity" evidence="10">
    <location>
        <begin position="322"/>
        <end position="349"/>
    </location>
</feature>
<keyword evidence="8 9" id="KW-0807">Transducer</keyword>
<keyword evidence="4 11" id="KW-1133">Transmembrane helix</keyword>
<evidence type="ECO:0000256" key="6">
    <source>
        <dbReference type="ARBA" id="ARBA00023136"/>
    </source>
</evidence>
<evidence type="ECO:0000256" key="1">
    <source>
        <dbReference type="ARBA" id="ARBA00004651"/>
    </source>
</evidence>
<dbReference type="PROSITE" id="PS00237">
    <property type="entry name" value="G_PROTEIN_RECEP_F1_1"/>
    <property type="match status" value="1"/>
</dbReference>
<feature type="compositionally biased region" description="Basic and acidic residues" evidence="10">
    <location>
        <begin position="379"/>
        <end position="401"/>
    </location>
</feature>
<evidence type="ECO:0000256" key="7">
    <source>
        <dbReference type="ARBA" id="ARBA00023170"/>
    </source>
</evidence>
<keyword evidence="14" id="KW-1185">Reference proteome</keyword>
<protein>
    <submittedName>
        <fullName evidence="13">Apelin receptor</fullName>
    </submittedName>
</protein>
<dbReference type="GO" id="GO:0005886">
    <property type="term" value="C:plasma membrane"/>
    <property type="evidence" value="ECO:0007669"/>
    <property type="project" value="UniProtKB-SubCell"/>
</dbReference>
<comment type="similarity">
    <text evidence="9">Belongs to the G-protein coupled receptor 1 family.</text>
</comment>
<feature type="transmembrane region" description="Helical" evidence="11">
    <location>
        <begin position="176"/>
        <end position="195"/>
    </location>
</feature>
<feature type="transmembrane region" description="Helical" evidence="11">
    <location>
        <begin position="65"/>
        <end position="87"/>
    </location>
</feature>
<dbReference type="GO" id="GO:0008528">
    <property type="term" value="F:G protein-coupled peptide receptor activity"/>
    <property type="evidence" value="ECO:0007669"/>
    <property type="project" value="TreeGrafter"/>
</dbReference>
<feature type="region of interest" description="Disordered" evidence="10">
    <location>
        <begin position="1933"/>
        <end position="1961"/>
    </location>
</feature>
<feature type="region of interest" description="Disordered" evidence="10">
    <location>
        <begin position="1182"/>
        <end position="1213"/>
    </location>
</feature>
<dbReference type="InterPro" id="IPR000276">
    <property type="entry name" value="GPCR_Rhodpsn"/>
</dbReference>
<feature type="compositionally biased region" description="Polar residues" evidence="10">
    <location>
        <begin position="2067"/>
        <end position="2079"/>
    </location>
</feature>
<organism evidence="13 14">
    <name type="scientific">Elysia marginata</name>
    <dbReference type="NCBI Taxonomy" id="1093978"/>
    <lineage>
        <taxon>Eukaryota</taxon>
        <taxon>Metazoa</taxon>
        <taxon>Spiralia</taxon>
        <taxon>Lophotrochozoa</taxon>
        <taxon>Mollusca</taxon>
        <taxon>Gastropoda</taxon>
        <taxon>Heterobranchia</taxon>
        <taxon>Euthyneura</taxon>
        <taxon>Panpulmonata</taxon>
        <taxon>Sacoglossa</taxon>
        <taxon>Placobranchoidea</taxon>
        <taxon>Plakobranchidae</taxon>
        <taxon>Elysia</taxon>
    </lineage>
</organism>
<comment type="caution">
    <text evidence="13">The sequence shown here is derived from an EMBL/GenBank/DDBJ whole genome shotgun (WGS) entry which is preliminary data.</text>
</comment>
<feature type="transmembrane region" description="Helical" evidence="11">
    <location>
        <begin position="96"/>
        <end position="116"/>
    </location>
</feature>
<feature type="region of interest" description="Disordered" evidence="10">
    <location>
        <begin position="2300"/>
        <end position="2328"/>
    </location>
</feature>
<feature type="region of interest" description="Disordered" evidence="10">
    <location>
        <begin position="2352"/>
        <end position="2402"/>
    </location>
</feature>
<evidence type="ECO:0000256" key="8">
    <source>
        <dbReference type="ARBA" id="ARBA00023224"/>
    </source>
</evidence>
<evidence type="ECO:0000313" key="13">
    <source>
        <dbReference type="EMBL" id="GFS02257.1"/>
    </source>
</evidence>
<feature type="region of interest" description="Disordered" evidence="10">
    <location>
        <begin position="2067"/>
        <end position="2122"/>
    </location>
</feature>
<dbReference type="PRINTS" id="PR00237">
    <property type="entry name" value="GPCRRHODOPSN"/>
</dbReference>
<feature type="compositionally biased region" description="Polar residues" evidence="10">
    <location>
        <begin position="615"/>
        <end position="627"/>
    </location>
</feature>
<feature type="compositionally biased region" description="Polar residues" evidence="10">
    <location>
        <begin position="1945"/>
        <end position="1955"/>
    </location>
</feature>
<dbReference type="Proteomes" id="UP000762676">
    <property type="component" value="Unassembled WGS sequence"/>
</dbReference>
<dbReference type="PANTHER" id="PTHR24230:SF75">
    <property type="entry name" value="RELAXIN FAMILY PEPTIDE RECEPTOR 3"/>
    <property type="match status" value="1"/>
</dbReference>
<feature type="region of interest" description="Disordered" evidence="10">
    <location>
        <begin position="319"/>
        <end position="404"/>
    </location>
</feature>
<dbReference type="EMBL" id="BMAT01005910">
    <property type="protein sequence ID" value="GFS02257.1"/>
    <property type="molecule type" value="Genomic_DNA"/>
</dbReference>
<evidence type="ECO:0000256" key="5">
    <source>
        <dbReference type="ARBA" id="ARBA00023040"/>
    </source>
</evidence>
<keyword evidence="7 9" id="KW-0675">Receptor</keyword>
<evidence type="ECO:0000256" key="3">
    <source>
        <dbReference type="ARBA" id="ARBA00022692"/>
    </source>
</evidence>
<dbReference type="PROSITE" id="PS50262">
    <property type="entry name" value="G_PROTEIN_RECEP_F1_2"/>
    <property type="match status" value="1"/>
</dbReference>
<keyword evidence="6 11" id="KW-0472">Membrane</keyword>
<feature type="region of interest" description="Disordered" evidence="10">
    <location>
        <begin position="1"/>
        <end position="39"/>
    </location>
</feature>
<keyword evidence="2" id="KW-1003">Cell membrane</keyword>
<feature type="region of interest" description="Disordered" evidence="10">
    <location>
        <begin position="1818"/>
        <end position="1841"/>
    </location>
</feature>
<evidence type="ECO:0000313" key="14">
    <source>
        <dbReference type="Proteomes" id="UP000762676"/>
    </source>
</evidence>
<evidence type="ECO:0000256" key="2">
    <source>
        <dbReference type="ARBA" id="ARBA00022475"/>
    </source>
</evidence>
<feature type="compositionally biased region" description="Polar residues" evidence="10">
    <location>
        <begin position="1183"/>
        <end position="1205"/>
    </location>
</feature>
<dbReference type="InterPro" id="IPR017452">
    <property type="entry name" value="GPCR_Rhodpsn_7TM"/>
</dbReference>
<feature type="region of interest" description="Disordered" evidence="10">
    <location>
        <begin position="1285"/>
        <end position="1306"/>
    </location>
</feature>
<accession>A0AAV4HYG9</accession>
<feature type="transmembrane region" description="Helical" evidence="11">
    <location>
        <begin position="224"/>
        <end position="245"/>
    </location>
</feature>
<sequence length="2466" mass="271140">MLVAPVSGLGDAPAPDEDGVPSSWSNASSSGNSDNPPGGLGANNASSSHGIWKGGEALQSIYLGYLWLSLFIGLPGNILIAVVYVVVRQKRTCDWFIFYLSVYDCAVCLFAVPLYLSIETGVWELTGSDLACKLEQFIIFTSQFSSVFILGIIAVDRYLKICHPTKRSLNALQARNIGVGTLLLAAVIAAPLLVWEGNVERRFCRIQARYRHTLGVKIHLCSTLGFFIVIFVLVIFCYSQVCLAVRRRIQRHRENALKRKHLLQIPAFIQAISNVDEAPGGSDPKLSKGKRKFSLFNIGSSRRLSVIAPWVKARLSLPNDTSSGGVSSRSASRAGSRASGASSTSSLSYSHRRKKKKSISTSAMVLSEKGESGADDENKDPLCAEKEKNSNVSNDMRKPENSTKQVTDAVFNVCGVRNVPEKVVVTDTGTDTVREETFSQSERPRPVPPLYKQDQVTDFDLQCVSERGRTLGAAFLYADAPARRSLEEEWELEMARVARERRISTDSALKKPSDIEQGKVTTATNALFTWISKWRRKTFSGQALSKGRQQRVDARNGSLEETENLFKTEAQSLFSTAHARKQNGNNACLQRGIEREVPRSCFAPIPFRFEVSPGTPRSSLRQIGRQKTSIEDTEGEGVDLAQENHDQGRLRVDSSSHVQGSSDSNNTCLSVFDHVVCVHQAESPRMRSVLGSDCLNNSLKNIASKFETKKDNLNNSQNECSTHSVNGFFVSHSLNKSDTLIAKSDPQKFSDLLKFKEKLSPSKVMHKSKTQTEEGKSQVLNRKDSKGFNDHFLDSAKAGNCISPCEQVCVCKIAGMGSSGRSQSLPEKLKRAFFPQDSTNEFVLENFKPFCQTRIARPFSFPKLNRFCNTKKTCSDCKQQRKTSRWSGTSKGRVIGEVKSNTRNHIKYKPIGLSRQNSLEQNEHFSDTDDDFLLVKIERSTEMPKSENQLGLHNQKAFSAQCETMELTQSHLNASESIVSVKENRNKPSSTTFSPSPLHHPPHSKNYHDSSRIGKSKPPSLNTHRLNTTKGSKLDGLPKKSHDSIDVDNSCAQSFAFVRSLSDKGKNDKGRGHTLPTFPSNQISLSAQHISVSNDLHNSDLYRRRMSPKRERNQPFSSKSAEVLHDLKSPSGEVSSIAGVADKMNINCEANQTEATLAFETVNCPSISNHTVVASEGYGHSLSPISKDNESVNSIKSDSSPSNYASAHASKSHNDSASTSYISCNSSLCSNNVFTYPFDKRFSQAELSCKYDDTIGAENFVGDGNSLKDTEVHQKPETTILFETPTNLKTNDPAPDSVGSGEISQSLSCPPIVKNEDSIPKTSECRHLFKNTSGCHALYSPPESPQDDFTSIAYEPSESSLSFIQSSHLENVVERESCKEKHQCENDICHTKLSSCTSCYSAVPHPETSTTFQNLINNGFDSQKMLPSSAQCLFNHCNFNSNANQIFLNNAGLKARHTCLNDHISVSSQSRMLASSCCFSVPFVYQRPIDQRMCNLCLMPQHVHVTSIDTELLPIYDVNNSFALCFQRFLVFEPNLYLSSHSDRTFPKNSNEYCSFFPNELRSPLFVSLRNPFIMPFAFRDITFGFATEPSAQYKDLVHVDSCQQNHNVINIEAIPKLDDLLNEGGLISGCLLVDNYPLCHVEFPPQTLLSPSDKTINTSYYMDCGRVSHFRCKINRHRHVCHHNLLSNQAERISLYESRPVKTWLNISNDKVSRYTADNYISFISPSDQYRQGILPWSLDKPISVDFRPSKYDCDTFHQCVGGDSPTTCHNVNFLNGHLSQAKLVDDVINAHTKTPPYDLAVKNSTDGEKLSKTELANTSLARLHPSPSTGDTIATPPPSNDPEFLLECATISEINSPHKKKRTWSMSKTEGSIFKFCKPSIQSRSIRSEQGCFPLAGSPHTKRTSLRKKAVIAAGIRDSLLVETILSHISTSSPANPPAGEAASTTDNIPPNHSEQEQVDPCCRSVGSARVPPSSFLENAFPQISTKTVHSALLKCVPTGQSSCDHQTARYHPSVSAAESIVNTPTSTGSATPSSTCEIFVRSVFDVFVTGNGFISSSEPCLPRFSSSGNDTENGNDTDLHPLDVPLTPLLVRNDNRRRSASTRGAAEGGENLYGETPASGTYDEVNEDCMSSEMSNADCRLYQLVRQNREALIGSTQTFTLGSPSCISPGASSTVTATASVGVAGDRDSTDHQSRSRKQSTLSHSWFSLDDLEQTRKPSRFRLRSFYYLNSLRHQIERAFSLGHIRSFLGLGEAEVRKRRNASRKGARDTLAANQINVIITRCESIILDRSAEEMSGQPLRDRFSSSGGGGGTGGGAGGGAGAVSCKASSGGSDVLDQWDRNLPQHHNYQHRHSADAASTTSSTTRANFDRMGKPRAASLDTARGSSFSQSDDMSSRGASLDLLSPASASIRTGSVCSGMSTLSRLTECSAYTENSRSGELCCCAGYALCLRQRYCSDVVNEV</sequence>
<feature type="compositionally biased region" description="Polar residues" evidence="10">
    <location>
        <begin position="1019"/>
        <end position="1031"/>
    </location>
</feature>
<feature type="compositionally biased region" description="Low complexity" evidence="10">
    <location>
        <begin position="988"/>
        <end position="997"/>
    </location>
</feature>
<feature type="region of interest" description="Disordered" evidence="10">
    <location>
        <begin position="613"/>
        <end position="635"/>
    </location>
</feature>
<comment type="subcellular location">
    <subcellularLocation>
        <location evidence="1">Cell membrane</location>
        <topology evidence="1">Multi-pass membrane protein</topology>
    </subcellularLocation>
</comment>
<evidence type="ECO:0000256" key="10">
    <source>
        <dbReference type="SAM" id="MobiDB-lite"/>
    </source>
</evidence>
<proteinExistence type="inferred from homology"/>
<gene>
    <name evidence="13" type="ORF">ElyMa_002859500</name>
</gene>
<evidence type="ECO:0000256" key="9">
    <source>
        <dbReference type="RuleBase" id="RU000688"/>
    </source>
</evidence>
<dbReference type="GO" id="GO:0007218">
    <property type="term" value="P:neuropeptide signaling pathway"/>
    <property type="evidence" value="ECO:0007669"/>
    <property type="project" value="TreeGrafter"/>
</dbReference>
<dbReference type="CDD" id="cd00637">
    <property type="entry name" value="7tm_classA_rhodopsin-like"/>
    <property type="match status" value="1"/>
</dbReference>
<keyword evidence="5 9" id="KW-0297">G-protein coupled receptor</keyword>
<evidence type="ECO:0000256" key="11">
    <source>
        <dbReference type="SAM" id="Phobius"/>
    </source>
</evidence>
<dbReference type="PANTHER" id="PTHR24230">
    <property type="entry name" value="G-PROTEIN COUPLED RECEPTOR"/>
    <property type="match status" value="1"/>
</dbReference>
<feature type="compositionally biased region" description="Gly residues" evidence="10">
    <location>
        <begin position="2310"/>
        <end position="2325"/>
    </location>
</feature>
<evidence type="ECO:0000256" key="4">
    <source>
        <dbReference type="ARBA" id="ARBA00022989"/>
    </source>
</evidence>
<feature type="compositionally biased region" description="Low complexity" evidence="10">
    <location>
        <begin position="21"/>
        <end position="37"/>
    </location>
</feature>